<protein>
    <submittedName>
        <fullName evidence="1">Uncharacterized protein</fullName>
    </submittedName>
</protein>
<accession>A0A0G1J242</accession>
<reference evidence="1 2" key="1">
    <citation type="journal article" date="2015" name="Nature">
        <title>rRNA introns, odd ribosomes, and small enigmatic genomes across a large radiation of phyla.</title>
        <authorList>
            <person name="Brown C.T."/>
            <person name="Hug L.A."/>
            <person name="Thomas B.C."/>
            <person name="Sharon I."/>
            <person name="Castelle C.J."/>
            <person name="Singh A."/>
            <person name="Wilkins M.J."/>
            <person name="Williams K.H."/>
            <person name="Banfield J.F."/>
        </authorList>
    </citation>
    <scope>NUCLEOTIDE SEQUENCE [LARGE SCALE GENOMIC DNA]</scope>
</reference>
<comment type="caution">
    <text evidence="1">The sequence shown here is derived from an EMBL/GenBank/DDBJ whole genome shotgun (WGS) entry which is preliminary data.</text>
</comment>
<organism evidence="1 2">
    <name type="scientific">Candidatus Gottesmanbacteria bacterium GW2011_GWB1_44_11c</name>
    <dbReference type="NCBI Taxonomy" id="1618447"/>
    <lineage>
        <taxon>Bacteria</taxon>
        <taxon>Candidatus Gottesmaniibacteriota</taxon>
    </lineage>
</organism>
<sequence length="56" mass="6550">MKKGCSFLLLYIFTHLDALIYPSQSELLRVYQHHGFFFEKKGLHVSRLFVFLSGEG</sequence>
<evidence type="ECO:0000313" key="1">
    <source>
        <dbReference type="EMBL" id="KKT38122.1"/>
    </source>
</evidence>
<proteinExistence type="predicted"/>
<dbReference type="AlphaFoldDB" id="A0A0G1J242"/>
<gene>
    <name evidence="1" type="ORF">UW22_C0013G0009</name>
</gene>
<name>A0A0G1J242_9BACT</name>
<dbReference type="EMBL" id="LCHM01000013">
    <property type="protein sequence ID" value="KKT38122.1"/>
    <property type="molecule type" value="Genomic_DNA"/>
</dbReference>
<dbReference type="Proteomes" id="UP000034617">
    <property type="component" value="Unassembled WGS sequence"/>
</dbReference>
<evidence type="ECO:0000313" key="2">
    <source>
        <dbReference type="Proteomes" id="UP000034617"/>
    </source>
</evidence>